<accession>A0A2M8QAV8</accession>
<dbReference type="Gene3D" id="3.10.450.40">
    <property type="match status" value="1"/>
</dbReference>
<name>A0A2M8QAV8_9CHLR</name>
<dbReference type="Pfam" id="PF04965">
    <property type="entry name" value="GPW_gp25"/>
    <property type="match status" value="1"/>
</dbReference>
<protein>
    <submittedName>
        <fullName evidence="2">Phage baseplate protein</fullName>
    </submittedName>
</protein>
<evidence type="ECO:0000313" key="3">
    <source>
        <dbReference type="Proteomes" id="UP000230790"/>
    </source>
</evidence>
<dbReference type="InterPro" id="IPR007048">
    <property type="entry name" value="IraD/Gp25-like"/>
</dbReference>
<dbReference type="EMBL" id="PGTN01000081">
    <property type="protein sequence ID" value="PJF46919.1"/>
    <property type="molecule type" value="Genomic_DNA"/>
</dbReference>
<sequence length="136" mass="15491">MDPTVRDREFIGQGLAFPLQFNARGELALASGPADIEQAIRIILGTVPGERVMRPTFGCRAWELLFSPNEAVTQSLMVEYVREALEMWEPRIEVRSVVAYRDPQRDGGMLVEIDYEIKATHDPRSIVYPFYISDET</sequence>
<reference evidence="2 3" key="1">
    <citation type="submission" date="2017-11" db="EMBL/GenBank/DDBJ databases">
        <title>Evolution of Phototrophy in the Chloroflexi Phylum Driven by Horizontal Gene Transfer.</title>
        <authorList>
            <person name="Ward L.M."/>
            <person name="Hemp J."/>
            <person name="Shih P.M."/>
            <person name="Mcglynn S.E."/>
            <person name="Fischer W."/>
        </authorList>
    </citation>
    <scope>NUCLEOTIDE SEQUENCE [LARGE SCALE GENOMIC DNA]</scope>
    <source>
        <strain evidence="2">JP3_7</strain>
    </source>
</reference>
<feature type="domain" description="IraD/Gp25-like" evidence="1">
    <location>
        <begin position="32"/>
        <end position="121"/>
    </location>
</feature>
<dbReference type="AlphaFoldDB" id="A0A2M8QAV8"/>
<proteinExistence type="predicted"/>
<evidence type="ECO:0000313" key="2">
    <source>
        <dbReference type="EMBL" id="PJF46919.1"/>
    </source>
</evidence>
<dbReference type="SUPFAM" id="SSF160719">
    <property type="entry name" value="gpW/gp25-like"/>
    <property type="match status" value="1"/>
</dbReference>
<organism evidence="2 3">
    <name type="scientific">Candidatus Thermofonsia Clade 3 bacterium</name>
    <dbReference type="NCBI Taxonomy" id="2364212"/>
    <lineage>
        <taxon>Bacteria</taxon>
        <taxon>Bacillati</taxon>
        <taxon>Chloroflexota</taxon>
        <taxon>Candidatus Thermofontia</taxon>
        <taxon>Candidatus Thermofonsia Clade 3</taxon>
    </lineage>
</organism>
<dbReference type="Proteomes" id="UP000230790">
    <property type="component" value="Unassembled WGS sequence"/>
</dbReference>
<gene>
    <name evidence="2" type="ORF">CUN48_11295</name>
</gene>
<evidence type="ECO:0000259" key="1">
    <source>
        <dbReference type="Pfam" id="PF04965"/>
    </source>
</evidence>
<comment type="caution">
    <text evidence="2">The sequence shown here is derived from an EMBL/GenBank/DDBJ whole genome shotgun (WGS) entry which is preliminary data.</text>
</comment>